<protein>
    <submittedName>
        <fullName evidence="1">Uncharacterized protein</fullName>
    </submittedName>
</protein>
<name>A0A392UFF3_9FABA</name>
<proteinExistence type="predicted"/>
<evidence type="ECO:0000313" key="2">
    <source>
        <dbReference type="Proteomes" id="UP000265520"/>
    </source>
</evidence>
<comment type="caution">
    <text evidence="1">The sequence shown here is derived from an EMBL/GenBank/DDBJ whole genome shotgun (WGS) entry which is preliminary data.</text>
</comment>
<dbReference type="AlphaFoldDB" id="A0A392UFF3"/>
<keyword evidence="2" id="KW-1185">Reference proteome</keyword>
<dbReference type="EMBL" id="LXQA010776559">
    <property type="protein sequence ID" value="MCI70465.1"/>
    <property type="molecule type" value="Genomic_DNA"/>
</dbReference>
<organism evidence="1 2">
    <name type="scientific">Trifolium medium</name>
    <dbReference type="NCBI Taxonomy" id="97028"/>
    <lineage>
        <taxon>Eukaryota</taxon>
        <taxon>Viridiplantae</taxon>
        <taxon>Streptophyta</taxon>
        <taxon>Embryophyta</taxon>
        <taxon>Tracheophyta</taxon>
        <taxon>Spermatophyta</taxon>
        <taxon>Magnoliopsida</taxon>
        <taxon>eudicotyledons</taxon>
        <taxon>Gunneridae</taxon>
        <taxon>Pentapetalae</taxon>
        <taxon>rosids</taxon>
        <taxon>fabids</taxon>
        <taxon>Fabales</taxon>
        <taxon>Fabaceae</taxon>
        <taxon>Papilionoideae</taxon>
        <taxon>50 kb inversion clade</taxon>
        <taxon>NPAAA clade</taxon>
        <taxon>Hologalegina</taxon>
        <taxon>IRL clade</taxon>
        <taxon>Trifolieae</taxon>
        <taxon>Trifolium</taxon>
    </lineage>
</organism>
<reference evidence="1 2" key="1">
    <citation type="journal article" date="2018" name="Front. Plant Sci.">
        <title>Red Clover (Trifolium pratense) and Zigzag Clover (T. medium) - A Picture of Genomic Similarities and Differences.</title>
        <authorList>
            <person name="Dluhosova J."/>
            <person name="Istvanek J."/>
            <person name="Nedelnik J."/>
            <person name="Repkova J."/>
        </authorList>
    </citation>
    <scope>NUCLEOTIDE SEQUENCE [LARGE SCALE GENOMIC DNA]</scope>
    <source>
        <strain evidence="2">cv. 10/8</strain>
        <tissue evidence="1">Leaf</tissue>
    </source>
</reference>
<feature type="non-terminal residue" evidence="1">
    <location>
        <position position="36"/>
    </location>
</feature>
<evidence type="ECO:0000313" key="1">
    <source>
        <dbReference type="EMBL" id="MCI70465.1"/>
    </source>
</evidence>
<sequence length="36" mass="3928">MAVVNQIAKLVLCDKLLIMMTGNLHNAKTFVVALTI</sequence>
<dbReference type="Proteomes" id="UP000265520">
    <property type="component" value="Unassembled WGS sequence"/>
</dbReference>
<accession>A0A392UFF3</accession>